<dbReference type="InterPro" id="IPR046342">
    <property type="entry name" value="CBS_dom_sf"/>
</dbReference>
<evidence type="ECO:0000256" key="2">
    <source>
        <dbReference type="PROSITE-ProRule" id="PRU00703"/>
    </source>
</evidence>
<keyword evidence="1 2" id="KW-0129">CBS domain</keyword>
<protein>
    <submittedName>
        <fullName evidence="5">CBS domain-containing protein</fullName>
    </submittedName>
</protein>
<organism evidence="5 6">
    <name type="scientific">Acinetobacter faecalis</name>
    <dbReference type="NCBI Taxonomy" id="2665161"/>
    <lineage>
        <taxon>Bacteria</taxon>
        <taxon>Pseudomonadati</taxon>
        <taxon>Pseudomonadota</taxon>
        <taxon>Gammaproteobacteria</taxon>
        <taxon>Moraxellales</taxon>
        <taxon>Moraxellaceae</taxon>
        <taxon>Acinetobacter</taxon>
    </lineage>
</organism>
<sequence length="144" mass="15965">MSNVAYVLKDKDNTAIYTVKPNSTVLDAIKLMADKGIGALVVTDENNKVAGILSERDYTRKVVLMERTSKDTLVSEIMTAKVLTVPTTASVKECLKLMTDKHLRHLPVVENEQLLGFISIGDLVKIAMEDQNKLIDQLQQYISG</sequence>
<comment type="caution">
    <text evidence="5">The sequence shown here is derived from an EMBL/GenBank/DDBJ whole genome shotgun (WGS) entry which is preliminary data.</text>
</comment>
<dbReference type="Pfam" id="PF00571">
    <property type="entry name" value="CBS"/>
    <property type="match status" value="2"/>
</dbReference>
<evidence type="ECO:0000313" key="5">
    <source>
        <dbReference type="EMBL" id="MTD12075.1"/>
    </source>
</evidence>
<dbReference type="EMBL" id="WLYL01000047">
    <property type="protein sequence ID" value="MTD12075.1"/>
    <property type="molecule type" value="Genomic_DNA"/>
</dbReference>
<evidence type="ECO:0000259" key="3">
    <source>
        <dbReference type="PROSITE" id="PS51371"/>
    </source>
</evidence>
<dbReference type="PANTHER" id="PTHR43080">
    <property type="entry name" value="CBS DOMAIN-CONTAINING PROTEIN CBSX3, MITOCHONDRIAL"/>
    <property type="match status" value="1"/>
</dbReference>
<dbReference type="SMART" id="SM00116">
    <property type="entry name" value="CBS"/>
    <property type="match status" value="2"/>
</dbReference>
<feature type="domain" description="CBS" evidence="3">
    <location>
        <begin position="12"/>
        <end position="69"/>
    </location>
</feature>
<proteinExistence type="predicted"/>
<dbReference type="InterPro" id="IPR051257">
    <property type="entry name" value="Diverse_CBS-Domain"/>
</dbReference>
<dbReference type="InterPro" id="IPR044725">
    <property type="entry name" value="CBSX3_CBS_dom"/>
</dbReference>
<dbReference type="AlphaFoldDB" id="A0A6L6GHT6"/>
<dbReference type="RefSeq" id="WP_154773621.1">
    <property type="nucleotide sequence ID" value="NZ_JAXHPI010000001.1"/>
</dbReference>
<dbReference type="PANTHER" id="PTHR43080:SF2">
    <property type="entry name" value="CBS DOMAIN-CONTAINING PROTEIN"/>
    <property type="match status" value="1"/>
</dbReference>
<dbReference type="CDD" id="cd04623">
    <property type="entry name" value="CBS_pair_bac_euk"/>
    <property type="match status" value="1"/>
</dbReference>
<dbReference type="SUPFAM" id="SSF54631">
    <property type="entry name" value="CBS-domain pair"/>
    <property type="match status" value="1"/>
</dbReference>
<dbReference type="EMBL" id="JAXHPL010000061">
    <property type="protein sequence ID" value="MDY6487564.1"/>
    <property type="molecule type" value="Genomic_DNA"/>
</dbReference>
<dbReference type="Proteomes" id="UP000473854">
    <property type="component" value="Unassembled WGS sequence"/>
</dbReference>
<dbReference type="InterPro" id="IPR000644">
    <property type="entry name" value="CBS_dom"/>
</dbReference>
<dbReference type="Proteomes" id="UP001278995">
    <property type="component" value="Unassembled WGS sequence"/>
</dbReference>
<evidence type="ECO:0000313" key="4">
    <source>
        <dbReference type="EMBL" id="MDY6487564.1"/>
    </source>
</evidence>
<dbReference type="Gene3D" id="3.10.580.10">
    <property type="entry name" value="CBS-domain"/>
    <property type="match status" value="1"/>
</dbReference>
<reference evidence="5 6" key="1">
    <citation type="submission" date="2019-11" db="EMBL/GenBank/DDBJ databases">
        <authorList>
            <person name="An D."/>
        </authorList>
    </citation>
    <scope>NUCLEOTIDE SEQUENCE [LARGE SCALE GENOMIC DNA]</scope>
    <source>
        <strain evidence="5 6">YIM 103518</strain>
    </source>
</reference>
<feature type="domain" description="CBS" evidence="3">
    <location>
        <begin position="78"/>
        <end position="134"/>
    </location>
</feature>
<evidence type="ECO:0000256" key="1">
    <source>
        <dbReference type="ARBA" id="ARBA00023122"/>
    </source>
</evidence>
<reference evidence="4 7" key="2">
    <citation type="submission" date="2023-11" db="EMBL/GenBank/DDBJ databases">
        <title>The common occurrence of Acinetobacte faecalis in cattle feces and its emended description.</title>
        <authorList>
            <person name="Kyselkova M."/>
            <person name="Xanthopoulou K."/>
            <person name="Shestivska V."/>
            <person name="Spanelova P."/>
            <person name="Maixnerova M."/>
            <person name="Higgins P.G."/>
            <person name="Nemec A."/>
        </authorList>
    </citation>
    <scope>NUCLEOTIDE SEQUENCE [LARGE SCALE GENOMIC DNA]</scope>
    <source>
        <strain evidence="4 7">ANC 7483</strain>
    </source>
</reference>
<gene>
    <name evidence="5" type="ORF">GIX10_11715</name>
    <name evidence="4" type="ORF">SKM51_10245</name>
</gene>
<evidence type="ECO:0000313" key="6">
    <source>
        <dbReference type="Proteomes" id="UP000473854"/>
    </source>
</evidence>
<dbReference type="PROSITE" id="PS51371">
    <property type="entry name" value="CBS"/>
    <property type="match status" value="2"/>
</dbReference>
<evidence type="ECO:0000313" key="7">
    <source>
        <dbReference type="Proteomes" id="UP001278995"/>
    </source>
</evidence>
<name>A0A6L6GHT6_9GAMM</name>
<accession>A0A6L6GHT6</accession>